<accession>A0A316UMA7</accession>
<keyword evidence="8" id="KW-1185">Reference proteome</keyword>
<evidence type="ECO:0000256" key="1">
    <source>
        <dbReference type="ARBA" id="ARBA00006347"/>
    </source>
</evidence>
<dbReference type="InterPro" id="IPR017937">
    <property type="entry name" value="Thioredoxin_CS"/>
</dbReference>
<dbReference type="PROSITE" id="PS00194">
    <property type="entry name" value="THIOREDOXIN_1"/>
    <property type="match status" value="1"/>
</dbReference>
<name>A0A316UMA7_9BASI</name>
<feature type="region of interest" description="Disordered" evidence="3">
    <location>
        <begin position="305"/>
        <end position="328"/>
    </location>
</feature>
<dbReference type="GeneID" id="37029627"/>
<keyword evidence="4" id="KW-0472">Membrane</keyword>
<feature type="domain" description="Thioredoxin" evidence="6">
    <location>
        <begin position="14"/>
        <end position="149"/>
    </location>
</feature>
<feature type="region of interest" description="Disordered" evidence="3">
    <location>
        <begin position="886"/>
        <end position="959"/>
    </location>
</feature>
<evidence type="ECO:0000256" key="4">
    <source>
        <dbReference type="SAM" id="Phobius"/>
    </source>
</evidence>
<proteinExistence type="inferred from homology"/>
<feature type="compositionally biased region" description="Polar residues" evidence="3">
    <location>
        <begin position="941"/>
        <end position="959"/>
    </location>
</feature>
<feature type="transmembrane region" description="Helical" evidence="4">
    <location>
        <begin position="858"/>
        <end position="875"/>
    </location>
</feature>
<protein>
    <recommendedName>
        <fullName evidence="6">Thioredoxin domain-containing protein</fullName>
    </recommendedName>
</protein>
<dbReference type="GO" id="GO:0003756">
    <property type="term" value="F:protein disulfide isomerase activity"/>
    <property type="evidence" value="ECO:0007669"/>
    <property type="project" value="TreeGrafter"/>
</dbReference>
<evidence type="ECO:0000256" key="5">
    <source>
        <dbReference type="SAM" id="SignalP"/>
    </source>
</evidence>
<dbReference type="AlphaFoldDB" id="A0A316UMA7"/>
<evidence type="ECO:0000256" key="3">
    <source>
        <dbReference type="SAM" id="MobiDB-lite"/>
    </source>
</evidence>
<gene>
    <name evidence="7" type="ORF">BDZ90DRAFT_253789</name>
</gene>
<dbReference type="RefSeq" id="XP_025361038.1">
    <property type="nucleotide sequence ID" value="XM_025507804.1"/>
</dbReference>
<keyword evidence="4" id="KW-1133">Transmembrane helix</keyword>
<feature type="signal peptide" evidence="5">
    <location>
        <begin position="1"/>
        <end position="22"/>
    </location>
</feature>
<evidence type="ECO:0000256" key="2">
    <source>
        <dbReference type="ARBA" id="ARBA00022729"/>
    </source>
</evidence>
<keyword evidence="2 5" id="KW-0732">Signal</keyword>
<dbReference type="GO" id="GO:0006457">
    <property type="term" value="P:protein folding"/>
    <property type="evidence" value="ECO:0007669"/>
    <property type="project" value="TreeGrafter"/>
</dbReference>
<feature type="compositionally biased region" description="Low complexity" evidence="3">
    <location>
        <begin position="905"/>
        <end position="914"/>
    </location>
</feature>
<dbReference type="InterPro" id="IPR013766">
    <property type="entry name" value="Thioredoxin_domain"/>
</dbReference>
<dbReference type="Gene3D" id="3.40.30.10">
    <property type="entry name" value="Glutaredoxin"/>
    <property type="match status" value="2"/>
</dbReference>
<dbReference type="InterPro" id="IPR036249">
    <property type="entry name" value="Thioredoxin-like_sf"/>
</dbReference>
<reference evidence="7 8" key="1">
    <citation type="journal article" date="2018" name="Mol. Biol. Evol.">
        <title>Broad Genomic Sampling Reveals a Smut Pathogenic Ancestry of the Fungal Clade Ustilaginomycotina.</title>
        <authorList>
            <person name="Kijpornyongpan T."/>
            <person name="Mondo S.J."/>
            <person name="Barry K."/>
            <person name="Sandor L."/>
            <person name="Lee J."/>
            <person name="Lipzen A."/>
            <person name="Pangilinan J."/>
            <person name="LaButti K."/>
            <person name="Hainaut M."/>
            <person name="Henrissat B."/>
            <person name="Grigoriev I.V."/>
            <person name="Spatafora J.W."/>
            <person name="Aime M.C."/>
        </authorList>
    </citation>
    <scope>NUCLEOTIDE SEQUENCE [LARGE SCALE GENOMIC DNA]</scope>
    <source>
        <strain evidence="7 8">MCA 5214</strain>
    </source>
</reference>
<evidence type="ECO:0000259" key="6">
    <source>
        <dbReference type="PROSITE" id="PS51352"/>
    </source>
</evidence>
<feature type="chain" id="PRO_5016384594" description="Thioredoxin domain-containing protein" evidence="5">
    <location>
        <begin position="23"/>
        <end position="959"/>
    </location>
</feature>
<dbReference type="PANTHER" id="PTHR45672:SF3">
    <property type="entry name" value="THIOREDOXIN DOMAIN-CONTAINING PROTEIN 5"/>
    <property type="match status" value="1"/>
</dbReference>
<keyword evidence="4" id="KW-0812">Transmembrane</keyword>
<comment type="similarity">
    <text evidence="1">Belongs to the protein disulfide isomerase family.</text>
</comment>
<dbReference type="CDD" id="cd02961">
    <property type="entry name" value="PDI_a_family"/>
    <property type="match status" value="2"/>
</dbReference>
<dbReference type="Pfam" id="PF00085">
    <property type="entry name" value="Thioredoxin"/>
    <property type="match status" value="2"/>
</dbReference>
<dbReference type="SUPFAM" id="SSF52833">
    <property type="entry name" value="Thioredoxin-like"/>
    <property type="match status" value="2"/>
</dbReference>
<dbReference type="Proteomes" id="UP000245884">
    <property type="component" value="Unassembled WGS sequence"/>
</dbReference>
<feature type="domain" description="Thioredoxin" evidence="6">
    <location>
        <begin position="339"/>
        <end position="452"/>
    </location>
</feature>
<feature type="region of interest" description="Disordered" evidence="3">
    <location>
        <begin position="157"/>
        <end position="255"/>
    </location>
</feature>
<feature type="compositionally biased region" description="Pro residues" evidence="3">
    <location>
        <begin position="225"/>
        <end position="248"/>
    </location>
</feature>
<sequence length="959" mass="104415">MAWLRTSLTALVAALIAIVALAVTAAPTSPSAGTHPDLVQLAATNWSSNIQQGAWLIEFYSPYCRHCKAFLPLWKELSNNKQSLSTDYPDAPFRMAQVNCYAQRQLCVDEEVPHFPKLTLYMDGKRSSKEYQGDREYTELANWIEEEAHYYRSLKQASNTPHPVKDSQQPVVEPVVKPQPQPERPAQPKPIIEAAPAPAPAPASPPDVKLPGAPSKADAEAVVAAPPPPPPDSAPEPAASPPPQPAPAPVEEIDWTLPNPRGQLLQFGISEGVKTVIELRNWLGIVPSHDEEEADKGSHAAAAMLDNDDEGSHGTGSTSVGGGHGGAHLIADHDKLLEETIRKPSPDSNINTRLPLRKDSLAKGGTFVKFFAPWCPHCKAMAKSFEQLAPALKNRLNVLEVDCEAHRGVCRAFGIQSYPTLRLYSPTNRVVSEYRGSRSFDAMLKWCSKAAEEEGVDLPIANDEGHWADISRKEEVRFLWLTDGSDLDSYRGVEVPHWEEERDLVTAASRGIFTSPFRVYRSSHGALAGRFQSWFGARHGGFRSVVLAFKDRKADRPVDAFHVTPAPPREAERPEWRRRERARLAEWLDWNRYPTLSQVGGDSWVDVVNNRHGAPVALALLSDEHHDGETYPTGTGSARREAEVAALKRMALAWRDGQHKFAATNGSAAAAGGLLWGWIDADRWRQAIGKYYNLRNPADFPGLILVDGPTLQWWPLPTQKPSQLIDVSQLDPPPAMTLITGEVKPLVAVGGEGAVAPGAGGLAAVKEYKSKLSYAGESREVSTWLGSGAAAAKQQDGTAAAASSEGDDTFIDDLGILVEIEAIGRGERKGKARSSRSYIDRSYRRIGSFVSFGARHPFMAMLFLFALLGGLLSYVRRSQRAERSGLPRYKRMDDERDMEGGSGASGAAVSEKAGMMASSGTSVHRGHEKKRSISVAGGVQNGSVARSGSHHQLPSTKAD</sequence>
<evidence type="ECO:0000313" key="7">
    <source>
        <dbReference type="EMBL" id="PWN26426.1"/>
    </source>
</evidence>
<feature type="compositionally biased region" description="Low complexity" evidence="3">
    <location>
        <begin position="213"/>
        <end position="224"/>
    </location>
</feature>
<dbReference type="PANTHER" id="PTHR45672">
    <property type="entry name" value="PROTEIN DISULFIDE-ISOMERASE C17H9.14C-RELATED"/>
    <property type="match status" value="1"/>
</dbReference>
<feature type="compositionally biased region" description="Pro residues" evidence="3">
    <location>
        <begin position="177"/>
        <end position="188"/>
    </location>
</feature>
<dbReference type="EMBL" id="KZ819671">
    <property type="protein sequence ID" value="PWN26426.1"/>
    <property type="molecule type" value="Genomic_DNA"/>
</dbReference>
<dbReference type="GO" id="GO:0005783">
    <property type="term" value="C:endoplasmic reticulum"/>
    <property type="evidence" value="ECO:0007669"/>
    <property type="project" value="TreeGrafter"/>
</dbReference>
<organism evidence="7 8">
    <name type="scientific">Jaminaea rosea</name>
    <dbReference type="NCBI Taxonomy" id="1569628"/>
    <lineage>
        <taxon>Eukaryota</taxon>
        <taxon>Fungi</taxon>
        <taxon>Dikarya</taxon>
        <taxon>Basidiomycota</taxon>
        <taxon>Ustilaginomycotina</taxon>
        <taxon>Exobasidiomycetes</taxon>
        <taxon>Microstromatales</taxon>
        <taxon>Microstromatales incertae sedis</taxon>
        <taxon>Jaminaea</taxon>
    </lineage>
</organism>
<dbReference type="InterPro" id="IPR051063">
    <property type="entry name" value="PDI"/>
</dbReference>
<evidence type="ECO:0000313" key="8">
    <source>
        <dbReference type="Proteomes" id="UP000245884"/>
    </source>
</evidence>
<dbReference type="OrthoDB" id="72053at2759"/>
<dbReference type="PROSITE" id="PS51352">
    <property type="entry name" value="THIOREDOXIN_2"/>
    <property type="match status" value="2"/>
</dbReference>
<dbReference type="STRING" id="1569628.A0A316UMA7"/>